<dbReference type="PRINTS" id="PR00154">
    <property type="entry name" value="AMPBINDING"/>
</dbReference>
<evidence type="ECO:0000256" key="1">
    <source>
        <dbReference type="ARBA" id="ARBA00022450"/>
    </source>
</evidence>
<name>A0A9W8EDU1_9FUNG</name>
<evidence type="ECO:0000313" key="8">
    <source>
        <dbReference type="Proteomes" id="UP001151582"/>
    </source>
</evidence>
<dbReference type="Gene3D" id="3.30.300.30">
    <property type="match status" value="1"/>
</dbReference>
<reference evidence="7" key="1">
    <citation type="submission" date="2022-07" db="EMBL/GenBank/DDBJ databases">
        <title>Phylogenomic reconstructions and comparative analyses of Kickxellomycotina fungi.</title>
        <authorList>
            <person name="Reynolds N.K."/>
            <person name="Stajich J.E."/>
            <person name="Barry K."/>
            <person name="Grigoriev I.V."/>
            <person name="Crous P."/>
            <person name="Smith M.E."/>
        </authorList>
    </citation>
    <scope>NUCLEOTIDE SEQUENCE</scope>
    <source>
        <strain evidence="7">RSA 567</strain>
    </source>
</reference>
<dbReference type="Proteomes" id="UP001151582">
    <property type="component" value="Unassembled WGS sequence"/>
</dbReference>
<accession>A0A9W8EDU1</accession>
<dbReference type="SUPFAM" id="SSF52777">
    <property type="entry name" value="CoA-dependent acyltransferases"/>
    <property type="match status" value="2"/>
</dbReference>
<dbReference type="InterPro" id="IPR045851">
    <property type="entry name" value="AMP-bd_C_sf"/>
</dbReference>
<dbReference type="InterPro" id="IPR023213">
    <property type="entry name" value="CAT-like_dom_sf"/>
</dbReference>
<dbReference type="GO" id="GO:0003824">
    <property type="term" value="F:catalytic activity"/>
    <property type="evidence" value="ECO:0007669"/>
    <property type="project" value="InterPro"/>
</dbReference>
<evidence type="ECO:0000259" key="4">
    <source>
        <dbReference type="Pfam" id="PF00501"/>
    </source>
</evidence>
<keyword evidence="2" id="KW-0597">Phosphoprotein</keyword>
<dbReference type="PANTHER" id="PTHR45527:SF1">
    <property type="entry name" value="FATTY ACID SYNTHASE"/>
    <property type="match status" value="1"/>
</dbReference>
<dbReference type="InterPro" id="IPR020845">
    <property type="entry name" value="AMP-binding_CS"/>
</dbReference>
<dbReference type="GO" id="GO:0005737">
    <property type="term" value="C:cytoplasm"/>
    <property type="evidence" value="ECO:0007669"/>
    <property type="project" value="TreeGrafter"/>
</dbReference>
<protein>
    <recommendedName>
        <fullName evidence="9">Carrier domain-containing protein</fullName>
    </recommendedName>
</protein>
<dbReference type="AlphaFoldDB" id="A0A9W8EDU1"/>
<dbReference type="Gene3D" id="3.40.50.12780">
    <property type="entry name" value="N-terminal domain of ligase-like"/>
    <property type="match status" value="1"/>
</dbReference>
<dbReference type="OrthoDB" id="329835at2759"/>
<feature type="domain" description="Condensation" evidence="5">
    <location>
        <begin position="868"/>
        <end position="936"/>
    </location>
</feature>
<dbReference type="EMBL" id="JANBQB010000206">
    <property type="protein sequence ID" value="KAJ1979696.1"/>
    <property type="molecule type" value="Genomic_DNA"/>
</dbReference>
<evidence type="ECO:0000259" key="6">
    <source>
        <dbReference type="Pfam" id="PF13193"/>
    </source>
</evidence>
<feature type="domain" description="AMP-binding enzyme C-terminal" evidence="6">
    <location>
        <begin position="667"/>
        <end position="734"/>
    </location>
</feature>
<dbReference type="GO" id="GO:0043041">
    <property type="term" value="P:amino acid activation for nonribosomal peptide biosynthetic process"/>
    <property type="evidence" value="ECO:0007669"/>
    <property type="project" value="TreeGrafter"/>
</dbReference>
<dbReference type="SUPFAM" id="SSF56801">
    <property type="entry name" value="Acetyl-CoA synthetase-like"/>
    <property type="match status" value="1"/>
</dbReference>
<feature type="compositionally biased region" description="Low complexity" evidence="3">
    <location>
        <begin position="9"/>
        <end position="20"/>
    </location>
</feature>
<dbReference type="PANTHER" id="PTHR45527">
    <property type="entry name" value="NONRIBOSOMAL PEPTIDE SYNTHETASE"/>
    <property type="match status" value="1"/>
</dbReference>
<dbReference type="PROSITE" id="PS00455">
    <property type="entry name" value="AMP_BINDING"/>
    <property type="match status" value="1"/>
</dbReference>
<dbReference type="FunFam" id="3.40.50.980:FF:000001">
    <property type="entry name" value="Non-ribosomal peptide synthetase"/>
    <property type="match status" value="1"/>
</dbReference>
<dbReference type="InterPro" id="IPR025110">
    <property type="entry name" value="AMP-bd_C"/>
</dbReference>
<evidence type="ECO:0000256" key="2">
    <source>
        <dbReference type="ARBA" id="ARBA00022553"/>
    </source>
</evidence>
<evidence type="ECO:0000259" key="5">
    <source>
        <dbReference type="Pfam" id="PF00668"/>
    </source>
</evidence>
<feature type="domain" description="AMP-dependent synthetase/ligase" evidence="4">
    <location>
        <begin position="279"/>
        <end position="610"/>
    </location>
</feature>
<dbReference type="Pfam" id="PF00668">
    <property type="entry name" value="Condensation"/>
    <property type="match status" value="1"/>
</dbReference>
<dbReference type="Gene3D" id="3.30.559.10">
    <property type="entry name" value="Chloramphenicol acetyltransferase-like domain"/>
    <property type="match status" value="1"/>
</dbReference>
<dbReference type="GO" id="GO:0031177">
    <property type="term" value="F:phosphopantetheine binding"/>
    <property type="evidence" value="ECO:0007669"/>
    <property type="project" value="TreeGrafter"/>
</dbReference>
<dbReference type="Gene3D" id="3.30.559.30">
    <property type="entry name" value="Nonribosomal peptide synthetase, condensation domain"/>
    <property type="match status" value="1"/>
</dbReference>
<dbReference type="InterPro" id="IPR042099">
    <property type="entry name" value="ANL_N_sf"/>
</dbReference>
<dbReference type="InterPro" id="IPR020459">
    <property type="entry name" value="AMP-binding"/>
</dbReference>
<feature type="non-terminal residue" evidence="7">
    <location>
        <position position="950"/>
    </location>
</feature>
<dbReference type="InterPro" id="IPR000873">
    <property type="entry name" value="AMP-dep_synth/lig_dom"/>
</dbReference>
<dbReference type="CDD" id="cd05930">
    <property type="entry name" value="A_NRPS"/>
    <property type="match status" value="1"/>
</dbReference>
<comment type="caution">
    <text evidence="7">The sequence shown here is derived from an EMBL/GenBank/DDBJ whole genome shotgun (WGS) entry which is preliminary data.</text>
</comment>
<organism evidence="7 8">
    <name type="scientific">Dimargaris verticillata</name>
    <dbReference type="NCBI Taxonomy" id="2761393"/>
    <lineage>
        <taxon>Eukaryota</taxon>
        <taxon>Fungi</taxon>
        <taxon>Fungi incertae sedis</taxon>
        <taxon>Zoopagomycota</taxon>
        <taxon>Kickxellomycotina</taxon>
        <taxon>Dimargaritomycetes</taxon>
        <taxon>Dimargaritales</taxon>
        <taxon>Dimargaritaceae</taxon>
        <taxon>Dimargaris</taxon>
    </lineage>
</organism>
<sequence length="950" mass="104641">MLATSVPTRSAASSNRQRSQLAVTLRGTSPITNEDSMNTCYNIYPMPWVDPNVTLISGQPLNIHTMAAWAILLSRHMQTTHVGFYAAHWASPVATRDTDPLSGVHLTRHAVPISPADSVYALFRHYPWPEAQATKFPAMSDLTSGQCEFLESDTIVARCTITSTRPLEAMTAILSALMDQMHCPLLLLVLQDHGSHRLYLGYDQAVYTPATIESLGQQLQTILESLVRVWSTNDPAVQCVKDIPWVSDAEQTHLLQLATTNPPAETMANRARLTPQALFARWAACTPDELAVVQGSRQVTYGQLNSQILHLAHILQVHYDVARGTRVAFLGQRSLDATLAILAIVQAGGTFVPIDSQFPADRVAFIFEDSGCAVVLATRQDVLKVPNFFSGGVIVVDDHRTESHATCRPNFYDTSQPNDLAYIIYTSGTTGRPKGVMVEYGSLVNIITEPTQSRHHRPGTQLLQIFNVAFDGHLYHLFGALWHGATLVIAGGDPLLDLQRVDVAMVTPSFLIQVDPAQYPNLKVLRVAGEPCSSTMARRWAEQCELVNMYGPIETTIASHCAVLGAGKPVVIGKPLANVHCYVVDQNLALIPHGMTGELLIGGVGVARGYCNLPEITAERFFSNPFGPGRVYRTGDLVRWLPDGSLEYIGRCDNQVKLNGFRIELEEVESVAGQCRQVQQAAVLVHRNHLVCFVTPELSDFASLMDHLRQKLPHYIVPHTLVALAQFPTTINGKVDKNALAQLDPATTAHFSASVDWFDSWSFSSEPLSDSVANATYYKQELALHQAQAESPDVPIDRVVHQAHFSQLDGDSINANQLSPQMELLSYCLPIHAILERMPLRDLADTMDECEAHVAPMGLPEPARDAPIPLTPIQATFFGWSLYNPHHFNQSFVMELTQSISRDQFNDALQQLVCHHAVLRSQFIQAADGTWVQRIAVPAATQESLVDEIT</sequence>
<gene>
    <name evidence="7" type="ORF">H4R34_002732</name>
</gene>
<evidence type="ECO:0008006" key="9">
    <source>
        <dbReference type="Google" id="ProtNLM"/>
    </source>
</evidence>
<dbReference type="GO" id="GO:0044550">
    <property type="term" value="P:secondary metabolite biosynthetic process"/>
    <property type="evidence" value="ECO:0007669"/>
    <property type="project" value="TreeGrafter"/>
</dbReference>
<dbReference type="Pfam" id="PF13193">
    <property type="entry name" value="AMP-binding_C"/>
    <property type="match status" value="1"/>
</dbReference>
<feature type="region of interest" description="Disordered" evidence="3">
    <location>
        <begin position="1"/>
        <end position="26"/>
    </location>
</feature>
<proteinExistence type="predicted"/>
<dbReference type="NCBIfam" id="TIGR01733">
    <property type="entry name" value="AA-adenyl-dom"/>
    <property type="match status" value="1"/>
</dbReference>
<keyword evidence="8" id="KW-1185">Reference proteome</keyword>
<keyword evidence="1" id="KW-0596">Phosphopantetheine</keyword>
<evidence type="ECO:0000256" key="3">
    <source>
        <dbReference type="SAM" id="MobiDB-lite"/>
    </source>
</evidence>
<evidence type="ECO:0000313" key="7">
    <source>
        <dbReference type="EMBL" id="KAJ1979696.1"/>
    </source>
</evidence>
<dbReference type="InterPro" id="IPR010071">
    <property type="entry name" value="AA_adenyl_dom"/>
</dbReference>
<dbReference type="InterPro" id="IPR001242">
    <property type="entry name" value="Condensation_dom"/>
</dbReference>
<dbReference type="FunFam" id="2.30.38.10:FF:000001">
    <property type="entry name" value="Non-ribosomal peptide synthetase PvdI"/>
    <property type="match status" value="1"/>
</dbReference>
<dbReference type="Pfam" id="PF00501">
    <property type="entry name" value="AMP-binding"/>
    <property type="match status" value="1"/>
</dbReference>